<dbReference type="Proteomes" id="UP001497472">
    <property type="component" value="Unassembled WGS sequence"/>
</dbReference>
<gene>
    <name evidence="1" type="ORF">LNINA_LOCUS10850</name>
</gene>
<reference evidence="1 2" key="1">
    <citation type="submission" date="2023-11" db="EMBL/GenBank/DDBJ databases">
        <authorList>
            <person name="Okamura Y."/>
        </authorList>
    </citation>
    <scope>NUCLEOTIDE SEQUENCE [LARGE SCALE GENOMIC DNA]</scope>
</reference>
<comment type="caution">
    <text evidence="1">The sequence shown here is derived from an EMBL/GenBank/DDBJ whole genome shotgun (WGS) entry which is preliminary data.</text>
</comment>
<dbReference type="EMBL" id="CAVLEF010000132">
    <property type="protein sequence ID" value="CAK1551739.1"/>
    <property type="molecule type" value="Genomic_DNA"/>
</dbReference>
<accession>A0AAV1JTQ3</accession>
<evidence type="ECO:0000313" key="1">
    <source>
        <dbReference type="EMBL" id="CAK1551739.1"/>
    </source>
</evidence>
<evidence type="ECO:0000313" key="2">
    <source>
        <dbReference type="Proteomes" id="UP001497472"/>
    </source>
</evidence>
<dbReference type="AlphaFoldDB" id="A0AAV1JTQ3"/>
<name>A0AAV1JTQ3_9NEOP</name>
<protein>
    <submittedName>
        <fullName evidence="1">Uncharacterized protein</fullName>
    </submittedName>
</protein>
<proteinExistence type="predicted"/>
<keyword evidence="2" id="KW-1185">Reference proteome</keyword>
<sequence>MKVGEGTVGHVQVVKVTARDSPLPSIDYLKTSGMIKVENEKPAVSTDYVIEQDVVQYGVPQGITRWKTLVITKIATAAEESARTNKTVEIDWSKDDIPEVCF</sequence>
<organism evidence="1 2">
    <name type="scientific">Leptosia nina</name>
    <dbReference type="NCBI Taxonomy" id="320188"/>
    <lineage>
        <taxon>Eukaryota</taxon>
        <taxon>Metazoa</taxon>
        <taxon>Ecdysozoa</taxon>
        <taxon>Arthropoda</taxon>
        <taxon>Hexapoda</taxon>
        <taxon>Insecta</taxon>
        <taxon>Pterygota</taxon>
        <taxon>Neoptera</taxon>
        <taxon>Endopterygota</taxon>
        <taxon>Lepidoptera</taxon>
        <taxon>Glossata</taxon>
        <taxon>Ditrysia</taxon>
        <taxon>Papilionoidea</taxon>
        <taxon>Pieridae</taxon>
        <taxon>Pierinae</taxon>
        <taxon>Leptosia</taxon>
    </lineage>
</organism>